<dbReference type="SUPFAM" id="SSF54373">
    <property type="entry name" value="FAD-linked reductases, C-terminal domain"/>
    <property type="match status" value="1"/>
</dbReference>
<dbReference type="EMBL" id="JAYWIO010000002">
    <property type="protein sequence ID" value="KAK7281317.1"/>
    <property type="molecule type" value="Genomic_DNA"/>
</dbReference>
<keyword evidence="5" id="KW-1185">Reference proteome</keyword>
<evidence type="ECO:0000313" key="4">
    <source>
        <dbReference type="EMBL" id="KAK7281317.1"/>
    </source>
</evidence>
<name>A0AAN9IJC3_CROPI</name>
<dbReference type="Gene3D" id="3.50.50.60">
    <property type="entry name" value="FAD/NAD(P)-binding domain"/>
    <property type="match status" value="1"/>
</dbReference>
<dbReference type="InterPro" id="IPR000806">
    <property type="entry name" value="RabGDI"/>
</dbReference>
<comment type="similarity">
    <text evidence="1 2">Belongs to the Rab GDI family.</text>
</comment>
<dbReference type="GO" id="GO:0005737">
    <property type="term" value="C:cytoplasm"/>
    <property type="evidence" value="ECO:0007669"/>
    <property type="project" value="TreeGrafter"/>
</dbReference>
<dbReference type="PANTHER" id="PTHR11787">
    <property type="entry name" value="RAB GDP-DISSOCIATION INHIBITOR"/>
    <property type="match status" value="1"/>
</dbReference>
<dbReference type="InterPro" id="IPR036188">
    <property type="entry name" value="FAD/NAD-bd_sf"/>
</dbReference>
<evidence type="ECO:0000313" key="5">
    <source>
        <dbReference type="Proteomes" id="UP001372338"/>
    </source>
</evidence>
<dbReference type="Gene3D" id="3.30.519.10">
    <property type="entry name" value="Guanine Nucleotide Dissociation Inhibitor, domain 2"/>
    <property type="match status" value="1"/>
</dbReference>
<protein>
    <recommendedName>
        <fullName evidence="2">Guanosine nucleotide diphosphate dissociation inhibitor</fullName>
    </recommendedName>
</protein>
<dbReference type="PRINTS" id="PR00892">
    <property type="entry name" value="RABGDI"/>
</dbReference>
<organism evidence="4 5">
    <name type="scientific">Crotalaria pallida</name>
    <name type="common">Smooth rattlebox</name>
    <name type="synonym">Crotalaria striata</name>
    <dbReference type="NCBI Taxonomy" id="3830"/>
    <lineage>
        <taxon>Eukaryota</taxon>
        <taxon>Viridiplantae</taxon>
        <taxon>Streptophyta</taxon>
        <taxon>Embryophyta</taxon>
        <taxon>Tracheophyta</taxon>
        <taxon>Spermatophyta</taxon>
        <taxon>Magnoliopsida</taxon>
        <taxon>eudicotyledons</taxon>
        <taxon>Gunneridae</taxon>
        <taxon>Pentapetalae</taxon>
        <taxon>rosids</taxon>
        <taxon>fabids</taxon>
        <taxon>Fabales</taxon>
        <taxon>Fabaceae</taxon>
        <taxon>Papilionoideae</taxon>
        <taxon>50 kb inversion clade</taxon>
        <taxon>genistoids sensu lato</taxon>
        <taxon>core genistoids</taxon>
        <taxon>Crotalarieae</taxon>
        <taxon>Crotalaria</taxon>
    </lineage>
</organism>
<dbReference type="GO" id="GO:0005093">
    <property type="term" value="F:Rab GDP-dissociation inhibitor activity"/>
    <property type="evidence" value="ECO:0007669"/>
    <property type="project" value="InterPro"/>
</dbReference>
<dbReference type="InterPro" id="IPR018203">
    <property type="entry name" value="GDP_dissociation_inhibitor"/>
</dbReference>
<dbReference type="GO" id="GO:0007264">
    <property type="term" value="P:small GTPase-mediated signal transduction"/>
    <property type="evidence" value="ECO:0007669"/>
    <property type="project" value="InterPro"/>
</dbReference>
<dbReference type="SUPFAM" id="SSF51905">
    <property type="entry name" value="FAD/NAD(P)-binding domain"/>
    <property type="match status" value="1"/>
</dbReference>
<dbReference type="Proteomes" id="UP001372338">
    <property type="component" value="Unassembled WGS sequence"/>
</dbReference>
<sequence length="170" mass="19622">MERPTGRHQELEGEQNFDGASMEKRAEHRWRTRSPTPPTIAATVVQHQFDLKPYSWFDSLKLRTKNPYLYLFCCSYAHNVAPKGKYIAFVTSEAETDQPEVELKPGIDLGPVDEIFYDIYDRYEPTNDHQADGCFISTSYDATPHFETTLKDVIEIYSKITGKVISFLIF</sequence>
<proteinExistence type="inferred from homology"/>
<feature type="compositionally biased region" description="Basic and acidic residues" evidence="3">
    <location>
        <begin position="1"/>
        <end position="11"/>
    </location>
</feature>
<gene>
    <name evidence="4" type="ORF">RIF29_09185</name>
</gene>
<evidence type="ECO:0000256" key="3">
    <source>
        <dbReference type="SAM" id="MobiDB-lite"/>
    </source>
</evidence>
<feature type="region of interest" description="Disordered" evidence="3">
    <location>
        <begin position="1"/>
        <end position="37"/>
    </location>
</feature>
<dbReference type="Pfam" id="PF00996">
    <property type="entry name" value="GDI"/>
    <property type="match status" value="1"/>
</dbReference>
<dbReference type="AlphaFoldDB" id="A0AAN9IJC3"/>
<evidence type="ECO:0000256" key="2">
    <source>
        <dbReference type="RuleBase" id="RU363124"/>
    </source>
</evidence>
<dbReference type="GO" id="GO:0016192">
    <property type="term" value="P:vesicle-mediated transport"/>
    <property type="evidence" value="ECO:0007669"/>
    <property type="project" value="TreeGrafter"/>
</dbReference>
<evidence type="ECO:0000256" key="1">
    <source>
        <dbReference type="ARBA" id="ARBA00005593"/>
    </source>
</evidence>
<accession>A0AAN9IJC3</accession>
<reference evidence="4 5" key="1">
    <citation type="submission" date="2024-01" db="EMBL/GenBank/DDBJ databases">
        <title>The genomes of 5 underutilized Papilionoideae crops provide insights into root nodulation and disease resistanc.</title>
        <authorList>
            <person name="Yuan L."/>
        </authorList>
    </citation>
    <scope>NUCLEOTIDE SEQUENCE [LARGE SCALE GENOMIC DNA]</scope>
    <source>
        <strain evidence="4">ZHUSHIDOU_FW_LH</strain>
        <tissue evidence="4">Leaf</tissue>
    </source>
</reference>
<dbReference type="PANTHER" id="PTHR11787:SF10">
    <property type="entry name" value="GUANOSINE NUCLEOTIDE DIPHOSPHATE DISSOCIATION INHIBITOR"/>
    <property type="match status" value="1"/>
</dbReference>
<dbReference type="GO" id="GO:0015031">
    <property type="term" value="P:protein transport"/>
    <property type="evidence" value="ECO:0007669"/>
    <property type="project" value="InterPro"/>
</dbReference>
<comment type="caution">
    <text evidence="4">The sequence shown here is derived from an EMBL/GenBank/DDBJ whole genome shotgun (WGS) entry which is preliminary data.</text>
</comment>